<keyword evidence="2" id="KW-1185">Reference proteome</keyword>
<name>A0A8J0UTK2_XENLA</name>
<evidence type="ECO:0000313" key="3">
    <source>
        <dbReference type="RefSeq" id="XP_018109245.1"/>
    </source>
</evidence>
<dbReference type="Proteomes" id="UP000186698">
    <property type="component" value="Chromosome 1L"/>
</dbReference>
<feature type="compositionally biased region" description="Low complexity" evidence="1">
    <location>
        <begin position="182"/>
        <end position="198"/>
    </location>
</feature>
<feature type="region of interest" description="Disordered" evidence="1">
    <location>
        <begin position="176"/>
        <end position="236"/>
    </location>
</feature>
<organism evidence="2 3">
    <name type="scientific">Xenopus laevis</name>
    <name type="common">African clawed frog</name>
    <dbReference type="NCBI Taxonomy" id="8355"/>
    <lineage>
        <taxon>Eukaryota</taxon>
        <taxon>Metazoa</taxon>
        <taxon>Chordata</taxon>
        <taxon>Craniata</taxon>
        <taxon>Vertebrata</taxon>
        <taxon>Euteleostomi</taxon>
        <taxon>Amphibia</taxon>
        <taxon>Batrachia</taxon>
        <taxon>Anura</taxon>
        <taxon>Pipoidea</taxon>
        <taxon>Pipidae</taxon>
        <taxon>Xenopodinae</taxon>
        <taxon>Xenopus</taxon>
        <taxon>Xenopus</taxon>
    </lineage>
</organism>
<gene>
    <name evidence="3" type="primary">LOC108711745</name>
</gene>
<proteinExistence type="predicted"/>
<sequence>MTATKGLLLHKGNTREEIQKILFTETYDETFGSLGAKEAYHELLRLKKKEIELHLHGVSLSDYYRENKVPMGFRINNTPTLGRNNADFCRRWCQVLDRCSLDLMLLVIEEVGRELKEVRSDLSSFNRTHLKTLQSDRETEWLARLEEQTGKYKAELLAFKSANRLKVNQDYKENTVHLPARSAQSGASESEGEASAQETPRQQMAFLGDSRHNNGDPGRPPVGGVAGTPIDTRLQR</sequence>
<dbReference type="AlphaFoldDB" id="A0A8J0UTK2"/>
<dbReference type="GeneID" id="108711745"/>
<protein>
    <submittedName>
        <fullName evidence="3">Uncharacterized protein LOC108711745</fullName>
    </submittedName>
</protein>
<evidence type="ECO:0000256" key="1">
    <source>
        <dbReference type="SAM" id="MobiDB-lite"/>
    </source>
</evidence>
<reference evidence="3" key="1">
    <citation type="submission" date="2025-08" db="UniProtKB">
        <authorList>
            <consortium name="RefSeq"/>
        </authorList>
    </citation>
    <scope>IDENTIFICATION</scope>
    <source>
        <strain evidence="3">J_2021</strain>
        <tissue evidence="3">Erythrocytes</tissue>
    </source>
</reference>
<dbReference type="RefSeq" id="XP_018109245.1">
    <property type="nucleotide sequence ID" value="XM_018253756.2"/>
</dbReference>
<accession>A0A8J0UTK2</accession>
<evidence type="ECO:0000313" key="2">
    <source>
        <dbReference type="Proteomes" id="UP000186698"/>
    </source>
</evidence>
<dbReference type="KEGG" id="xla:108711745"/>